<protein>
    <submittedName>
        <fullName evidence="2">Uncharacterized protein</fullName>
    </submittedName>
</protein>
<dbReference type="OrthoDB" id="9982443at2"/>
<name>A0A844ZXK8_9SPHN</name>
<reference evidence="2 3" key="1">
    <citation type="submission" date="2019-12" db="EMBL/GenBank/DDBJ databases">
        <title>Genomic-based taxomic classification of the family Erythrobacteraceae.</title>
        <authorList>
            <person name="Xu L."/>
        </authorList>
    </citation>
    <scope>NUCLEOTIDE SEQUENCE [LARGE SCALE GENOMIC DNA]</scope>
    <source>
        <strain evidence="2 3">KCTC 52763</strain>
    </source>
</reference>
<keyword evidence="3" id="KW-1185">Reference proteome</keyword>
<feature type="transmembrane region" description="Helical" evidence="1">
    <location>
        <begin position="37"/>
        <end position="56"/>
    </location>
</feature>
<dbReference type="AlphaFoldDB" id="A0A844ZXK8"/>
<evidence type="ECO:0000313" key="2">
    <source>
        <dbReference type="EMBL" id="MXO91676.1"/>
    </source>
</evidence>
<comment type="caution">
    <text evidence="2">The sequence shown here is derived from an EMBL/GenBank/DDBJ whole genome shotgun (WGS) entry which is preliminary data.</text>
</comment>
<proteinExistence type="predicted"/>
<accession>A0A844ZXK8</accession>
<sequence>MGKIVSFKSNRPRKLGQTIYTDHGPRLAPLASPAKEYWFIGALAMFAVGTFLIVLFW</sequence>
<keyword evidence="1" id="KW-0812">Transmembrane</keyword>
<evidence type="ECO:0000256" key="1">
    <source>
        <dbReference type="SAM" id="Phobius"/>
    </source>
</evidence>
<keyword evidence="1" id="KW-1133">Transmembrane helix</keyword>
<gene>
    <name evidence="2" type="ORF">GRI41_12635</name>
</gene>
<keyword evidence="1" id="KW-0472">Membrane</keyword>
<dbReference type="EMBL" id="WTYX01000002">
    <property type="protein sequence ID" value="MXO91676.1"/>
    <property type="molecule type" value="Genomic_DNA"/>
</dbReference>
<organism evidence="2 3">
    <name type="scientific">Pontixanthobacter aquaemixtae</name>
    <dbReference type="NCBI Taxonomy" id="1958940"/>
    <lineage>
        <taxon>Bacteria</taxon>
        <taxon>Pseudomonadati</taxon>
        <taxon>Pseudomonadota</taxon>
        <taxon>Alphaproteobacteria</taxon>
        <taxon>Sphingomonadales</taxon>
        <taxon>Erythrobacteraceae</taxon>
        <taxon>Pontixanthobacter</taxon>
    </lineage>
</organism>
<dbReference type="RefSeq" id="WP_160605372.1">
    <property type="nucleotide sequence ID" value="NZ_WTYX01000002.1"/>
</dbReference>
<evidence type="ECO:0000313" key="3">
    <source>
        <dbReference type="Proteomes" id="UP000442714"/>
    </source>
</evidence>
<dbReference type="Proteomes" id="UP000442714">
    <property type="component" value="Unassembled WGS sequence"/>
</dbReference>